<feature type="chain" id="PRO_5003262259" description="Saposin B-type domain-containing protein" evidence="1">
    <location>
        <begin position="23"/>
        <end position="67"/>
    </location>
</feature>
<dbReference type="VEuPathDB" id="AmoebaDB:DICPUDRAFT_148086"/>
<proteinExistence type="predicted"/>
<evidence type="ECO:0008006" key="4">
    <source>
        <dbReference type="Google" id="ProtNLM"/>
    </source>
</evidence>
<organism evidence="2 3">
    <name type="scientific">Dictyostelium purpureum</name>
    <name type="common">Slime mold</name>
    <dbReference type="NCBI Taxonomy" id="5786"/>
    <lineage>
        <taxon>Eukaryota</taxon>
        <taxon>Amoebozoa</taxon>
        <taxon>Evosea</taxon>
        <taxon>Eumycetozoa</taxon>
        <taxon>Dictyostelia</taxon>
        <taxon>Dictyosteliales</taxon>
        <taxon>Dictyosteliaceae</taxon>
        <taxon>Dictyostelium</taxon>
    </lineage>
</organism>
<dbReference type="InParanoid" id="F0ZA75"/>
<evidence type="ECO:0000313" key="2">
    <source>
        <dbReference type="EMBL" id="EGC39184.1"/>
    </source>
</evidence>
<dbReference type="RefSeq" id="XP_003284330.1">
    <property type="nucleotide sequence ID" value="XM_003284282.1"/>
</dbReference>
<name>F0ZA75_DICPU</name>
<dbReference type="GeneID" id="10510205"/>
<evidence type="ECO:0000256" key="1">
    <source>
        <dbReference type="SAM" id="SignalP"/>
    </source>
</evidence>
<sequence length="67" mass="7813">MKNNFIALVLLILLFSIQLAYSFDPKKCSMCTTAVDLLRRVDSPEDRENIIKYRLCLKFKKVFIAIT</sequence>
<dbReference type="AlphaFoldDB" id="F0ZA75"/>
<keyword evidence="1" id="KW-0732">Signal</keyword>
<gene>
    <name evidence="2" type="ORF">DICPUDRAFT_148086</name>
</gene>
<dbReference type="KEGG" id="dpp:DICPUDRAFT_148086"/>
<dbReference type="EMBL" id="GL870962">
    <property type="protein sequence ID" value="EGC39184.1"/>
    <property type="molecule type" value="Genomic_DNA"/>
</dbReference>
<accession>F0ZA75</accession>
<dbReference type="Proteomes" id="UP000001064">
    <property type="component" value="Unassembled WGS sequence"/>
</dbReference>
<feature type="signal peptide" evidence="1">
    <location>
        <begin position="1"/>
        <end position="22"/>
    </location>
</feature>
<protein>
    <recommendedName>
        <fullName evidence="4">Saposin B-type domain-containing protein</fullName>
    </recommendedName>
</protein>
<keyword evidence="3" id="KW-1185">Reference proteome</keyword>
<reference evidence="3" key="1">
    <citation type="journal article" date="2011" name="Genome Biol.">
        <title>Comparative genomics of the social amoebae Dictyostelium discoideum and Dictyostelium purpureum.</title>
        <authorList>
            <consortium name="US DOE Joint Genome Institute (JGI-PGF)"/>
            <person name="Sucgang R."/>
            <person name="Kuo A."/>
            <person name="Tian X."/>
            <person name="Salerno W."/>
            <person name="Parikh A."/>
            <person name="Feasley C.L."/>
            <person name="Dalin E."/>
            <person name="Tu H."/>
            <person name="Huang E."/>
            <person name="Barry K."/>
            <person name="Lindquist E."/>
            <person name="Shapiro H."/>
            <person name="Bruce D."/>
            <person name="Schmutz J."/>
            <person name="Salamov A."/>
            <person name="Fey P."/>
            <person name="Gaudet P."/>
            <person name="Anjard C."/>
            <person name="Babu M.M."/>
            <person name="Basu S."/>
            <person name="Bushmanova Y."/>
            <person name="van der Wel H."/>
            <person name="Katoh-Kurasawa M."/>
            <person name="Dinh C."/>
            <person name="Coutinho P.M."/>
            <person name="Saito T."/>
            <person name="Elias M."/>
            <person name="Schaap P."/>
            <person name="Kay R.R."/>
            <person name="Henrissat B."/>
            <person name="Eichinger L."/>
            <person name="Rivero F."/>
            <person name="Putnam N.H."/>
            <person name="West C.M."/>
            <person name="Loomis W.F."/>
            <person name="Chisholm R.L."/>
            <person name="Shaulsky G."/>
            <person name="Strassmann J.E."/>
            <person name="Queller D.C."/>
            <person name="Kuspa A."/>
            <person name="Grigoriev I.V."/>
        </authorList>
    </citation>
    <scope>NUCLEOTIDE SEQUENCE [LARGE SCALE GENOMIC DNA]</scope>
    <source>
        <strain evidence="3">QSDP1</strain>
    </source>
</reference>
<evidence type="ECO:0000313" key="3">
    <source>
        <dbReference type="Proteomes" id="UP000001064"/>
    </source>
</evidence>